<organism evidence="1 2">
    <name type="scientific">Thalassotalea eurytherma</name>
    <dbReference type="NCBI Taxonomy" id="1144278"/>
    <lineage>
        <taxon>Bacteria</taxon>
        <taxon>Pseudomonadati</taxon>
        <taxon>Pseudomonadota</taxon>
        <taxon>Gammaproteobacteria</taxon>
        <taxon>Alteromonadales</taxon>
        <taxon>Colwelliaceae</taxon>
        <taxon>Thalassotalea</taxon>
    </lineage>
</organism>
<protein>
    <submittedName>
        <fullName evidence="1">Uncharacterized protein</fullName>
    </submittedName>
</protein>
<sequence length="62" mass="7126">MSINNDLCNSNLLEEDNNELRFGRANHTTFLNIRDFKISEVDTNKHNSLENNEVDVAVLGYN</sequence>
<dbReference type="RefSeq" id="WP_284208991.1">
    <property type="nucleotide sequence ID" value="NZ_BSSU01000016.1"/>
</dbReference>
<dbReference type="Proteomes" id="UP001157133">
    <property type="component" value="Unassembled WGS sequence"/>
</dbReference>
<gene>
    <name evidence="1" type="ORF">theurythT_29840</name>
</gene>
<name>A0ABQ6H5V3_9GAMM</name>
<evidence type="ECO:0000313" key="2">
    <source>
        <dbReference type="Proteomes" id="UP001157133"/>
    </source>
</evidence>
<evidence type="ECO:0000313" key="1">
    <source>
        <dbReference type="EMBL" id="GLX83531.1"/>
    </source>
</evidence>
<keyword evidence="2" id="KW-1185">Reference proteome</keyword>
<comment type="caution">
    <text evidence="1">The sequence shown here is derived from an EMBL/GenBank/DDBJ whole genome shotgun (WGS) entry which is preliminary data.</text>
</comment>
<accession>A0ABQ6H5V3</accession>
<proteinExistence type="predicted"/>
<dbReference type="EMBL" id="BSSU01000016">
    <property type="protein sequence ID" value="GLX83531.1"/>
    <property type="molecule type" value="Genomic_DNA"/>
</dbReference>
<reference evidence="1 2" key="1">
    <citation type="submission" date="2023-03" db="EMBL/GenBank/DDBJ databases">
        <title>Draft genome sequence of Thalassotalea eurytherma JCM 18482T.</title>
        <authorList>
            <person name="Sawabe T."/>
        </authorList>
    </citation>
    <scope>NUCLEOTIDE SEQUENCE [LARGE SCALE GENOMIC DNA]</scope>
    <source>
        <strain evidence="1 2">JCM 18482</strain>
    </source>
</reference>